<name>A0ABW7PDC4_9ACTN</name>
<dbReference type="CDD" id="cd04669">
    <property type="entry name" value="NUDIX_Hydrolase"/>
    <property type="match status" value="1"/>
</dbReference>
<feature type="domain" description="Nudix hydrolase" evidence="1">
    <location>
        <begin position="1"/>
        <end position="126"/>
    </location>
</feature>
<dbReference type="Proteomes" id="UP001610631">
    <property type="component" value="Unassembled WGS sequence"/>
</dbReference>
<dbReference type="Pfam" id="PF00293">
    <property type="entry name" value="NUDIX"/>
    <property type="match status" value="1"/>
</dbReference>
<dbReference type="Gene3D" id="3.90.79.10">
    <property type="entry name" value="Nucleoside Triphosphate Pyrophosphohydrolase"/>
    <property type="match status" value="1"/>
</dbReference>
<evidence type="ECO:0000259" key="1">
    <source>
        <dbReference type="PROSITE" id="PS51462"/>
    </source>
</evidence>
<dbReference type="InterPro" id="IPR015797">
    <property type="entry name" value="NUDIX_hydrolase-like_dom_sf"/>
</dbReference>
<dbReference type="InterPro" id="IPR000086">
    <property type="entry name" value="NUDIX_hydrolase_dom"/>
</dbReference>
<dbReference type="SUPFAM" id="SSF55811">
    <property type="entry name" value="Nudix"/>
    <property type="match status" value="1"/>
</dbReference>
<keyword evidence="3" id="KW-1185">Reference proteome</keyword>
<protein>
    <submittedName>
        <fullName evidence="2">NUDIX domain-containing protein</fullName>
    </submittedName>
</protein>
<proteinExistence type="predicted"/>
<reference evidence="2 3" key="1">
    <citation type="submission" date="2024-03" db="EMBL/GenBank/DDBJ databases">
        <title>Whole genome sequencing of Streptomyces racemochromogenes, to identify antimicrobial biosynthetic gene clusters.</title>
        <authorList>
            <person name="Suryawanshi P."/>
            <person name="Krishnaraj P.U."/>
            <person name="Arun Y.P."/>
            <person name="Suryawanshi M.P."/>
            <person name="Rakshit O."/>
        </authorList>
    </citation>
    <scope>NUCLEOTIDE SEQUENCE [LARGE SCALE GENOMIC DNA]</scope>
    <source>
        <strain evidence="2 3">AUDT626</strain>
    </source>
</reference>
<dbReference type="EMBL" id="JBBDHD010000026">
    <property type="protein sequence ID" value="MFH7596056.1"/>
    <property type="molecule type" value="Genomic_DNA"/>
</dbReference>
<evidence type="ECO:0000313" key="3">
    <source>
        <dbReference type="Proteomes" id="UP001610631"/>
    </source>
</evidence>
<dbReference type="PROSITE" id="PS51462">
    <property type="entry name" value="NUDIX"/>
    <property type="match status" value="1"/>
</dbReference>
<evidence type="ECO:0000313" key="2">
    <source>
        <dbReference type="EMBL" id="MFH7596056.1"/>
    </source>
</evidence>
<accession>A0ABW7PDC4</accession>
<gene>
    <name evidence="2" type="ORF">WDV06_13265</name>
</gene>
<dbReference type="RefSeq" id="WP_395509897.1">
    <property type="nucleotide sequence ID" value="NZ_JBBDHD010000026.1"/>
</dbReference>
<comment type="caution">
    <text evidence="2">The sequence shown here is derived from an EMBL/GenBank/DDBJ whole genome shotgun (WGS) entry which is preliminary data.</text>
</comment>
<sequence length="141" mass="15875">MKERVRAVLITPARTMLIIRRTIPGRDVYHVLVGGGIEDGDPTPEAALHREIHEEIAGKAHIVRLLGTLADTEREEIQHIYLAEVRTWAFDDRTGSEFTRADRGTYELVETPLTTPEALATLNLQPPMVLPLIQKVMSEWA</sequence>
<organism evidence="2 3">
    <name type="scientific">Streptomyces racemochromogenes</name>
    <dbReference type="NCBI Taxonomy" id="67353"/>
    <lineage>
        <taxon>Bacteria</taxon>
        <taxon>Bacillati</taxon>
        <taxon>Actinomycetota</taxon>
        <taxon>Actinomycetes</taxon>
        <taxon>Kitasatosporales</taxon>
        <taxon>Streptomycetaceae</taxon>
        <taxon>Streptomyces</taxon>
    </lineage>
</organism>